<dbReference type="SMART" id="SM00344">
    <property type="entry name" value="HTH_ASNC"/>
    <property type="match status" value="1"/>
</dbReference>
<evidence type="ECO:0000313" key="6">
    <source>
        <dbReference type="Proteomes" id="UP000276301"/>
    </source>
</evidence>
<evidence type="ECO:0000313" key="5">
    <source>
        <dbReference type="EMBL" id="RLL13503.1"/>
    </source>
</evidence>
<dbReference type="InterPro" id="IPR019885">
    <property type="entry name" value="Tscrpt_reg_HTH_AsnC-type_CS"/>
</dbReference>
<dbReference type="PANTHER" id="PTHR30154:SF34">
    <property type="entry name" value="TRANSCRIPTIONAL REGULATOR AZLB"/>
    <property type="match status" value="1"/>
</dbReference>
<dbReference type="EMBL" id="RCHT01000003">
    <property type="protein sequence ID" value="RLL13503.1"/>
    <property type="molecule type" value="Genomic_DNA"/>
</dbReference>
<dbReference type="Pfam" id="PF13404">
    <property type="entry name" value="HTH_AsnC-type"/>
    <property type="match status" value="1"/>
</dbReference>
<name>A0A498CNH3_9FIRM</name>
<dbReference type="InterPro" id="IPR011991">
    <property type="entry name" value="ArsR-like_HTH"/>
</dbReference>
<evidence type="ECO:0000256" key="3">
    <source>
        <dbReference type="ARBA" id="ARBA00023163"/>
    </source>
</evidence>
<comment type="caution">
    <text evidence="5">The sequence shown here is derived from an EMBL/GenBank/DDBJ whole genome shotgun (WGS) entry which is preliminary data.</text>
</comment>
<dbReference type="Gene3D" id="3.30.70.920">
    <property type="match status" value="1"/>
</dbReference>
<dbReference type="Pfam" id="PF01037">
    <property type="entry name" value="AsnC_trans_reg"/>
    <property type="match status" value="1"/>
</dbReference>
<dbReference type="GO" id="GO:0043200">
    <property type="term" value="P:response to amino acid"/>
    <property type="evidence" value="ECO:0007669"/>
    <property type="project" value="TreeGrafter"/>
</dbReference>
<dbReference type="InterPro" id="IPR019888">
    <property type="entry name" value="Tscrpt_reg_AsnC-like"/>
</dbReference>
<proteinExistence type="predicted"/>
<keyword evidence="3" id="KW-0804">Transcription</keyword>
<dbReference type="InterPro" id="IPR019887">
    <property type="entry name" value="Tscrpt_reg_AsnC/Lrp_C"/>
</dbReference>
<dbReference type="AlphaFoldDB" id="A0A498CNH3"/>
<evidence type="ECO:0000256" key="1">
    <source>
        <dbReference type="ARBA" id="ARBA00023015"/>
    </source>
</evidence>
<reference evidence="5 6" key="1">
    <citation type="submission" date="2018-10" db="EMBL/GenBank/DDBJ databases">
        <title>Anaerotruncus faecis sp. nov., isolated from human feces.</title>
        <authorList>
            <person name="Wang Y.-J."/>
        </authorList>
    </citation>
    <scope>NUCLEOTIDE SEQUENCE [LARGE SCALE GENOMIC DNA]</scope>
    <source>
        <strain evidence="5 6">22A2-44</strain>
    </source>
</reference>
<evidence type="ECO:0000259" key="4">
    <source>
        <dbReference type="PROSITE" id="PS50956"/>
    </source>
</evidence>
<dbReference type="RefSeq" id="WP_101550169.1">
    <property type="nucleotide sequence ID" value="NZ_DBFBJK010000333.1"/>
</dbReference>
<keyword evidence="2" id="KW-0238">DNA-binding</keyword>
<keyword evidence="1" id="KW-0805">Transcription regulation</keyword>
<organism evidence="5 6">
    <name type="scientific">Anaerotruncus massiliensis</name>
    <name type="common">ex Liu et al. 2021</name>
    <dbReference type="NCBI Taxonomy" id="2321404"/>
    <lineage>
        <taxon>Bacteria</taxon>
        <taxon>Bacillati</taxon>
        <taxon>Bacillota</taxon>
        <taxon>Clostridia</taxon>
        <taxon>Eubacteriales</taxon>
        <taxon>Oscillospiraceae</taxon>
        <taxon>Anaerotruncus</taxon>
    </lineage>
</organism>
<keyword evidence="6" id="KW-1185">Reference proteome</keyword>
<dbReference type="SUPFAM" id="SSF54909">
    <property type="entry name" value="Dimeric alpha+beta barrel"/>
    <property type="match status" value="1"/>
</dbReference>
<sequence length="152" mass="16890">MYLKGLDELDRKIVALLTENARMSYSDIGEAVGVSRVAVRARIDALEKRGVIEGYTTIINPQKIGSAVSAYFEIETEPAQLQPVAEALDRCDTVTQIYFVSGSSKLHVHAVAASSEEMERFLQEFLYRLPGVVKLSCNIILSRKKDVKGLRL</sequence>
<protein>
    <submittedName>
        <fullName evidence="5">Lrp/AsnC family transcriptional regulator</fullName>
    </submittedName>
</protein>
<dbReference type="PRINTS" id="PR00033">
    <property type="entry name" value="HTHASNC"/>
</dbReference>
<dbReference type="PROSITE" id="PS00519">
    <property type="entry name" value="HTH_ASNC_1"/>
    <property type="match status" value="1"/>
</dbReference>
<dbReference type="InterPro" id="IPR036390">
    <property type="entry name" value="WH_DNA-bd_sf"/>
</dbReference>
<gene>
    <name evidence="5" type="ORF">D4A47_03260</name>
</gene>
<dbReference type="InterPro" id="IPR011008">
    <property type="entry name" value="Dimeric_a/b-barrel"/>
</dbReference>
<dbReference type="Gene3D" id="1.10.10.10">
    <property type="entry name" value="Winged helix-like DNA-binding domain superfamily/Winged helix DNA-binding domain"/>
    <property type="match status" value="1"/>
</dbReference>
<dbReference type="CDD" id="cd00090">
    <property type="entry name" value="HTH_ARSR"/>
    <property type="match status" value="1"/>
</dbReference>
<feature type="domain" description="HTH asnC-type" evidence="4">
    <location>
        <begin position="6"/>
        <end position="67"/>
    </location>
</feature>
<evidence type="ECO:0000256" key="2">
    <source>
        <dbReference type="ARBA" id="ARBA00023125"/>
    </source>
</evidence>
<dbReference type="GO" id="GO:0043565">
    <property type="term" value="F:sequence-specific DNA binding"/>
    <property type="evidence" value="ECO:0007669"/>
    <property type="project" value="InterPro"/>
</dbReference>
<dbReference type="PROSITE" id="PS50956">
    <property type="entry name" value="HTH_ASNC_2"/>
    <property type="match status" value="1"/>
</dbReference>
<dbReference type="PANTHER" id="PTHR30154">
    <property type="entry name" value="LEUCINE-RESPONSIVE REGULATORY PROTEIN"/>
    <property type="match status" value="1"/>
</dbReference>
<dbReference type="Proteomes" id="UP000276301">
    <property type="component" value="Unassembled WGS sequence"/>
</dbReference>
<accession>A0A498CNH3</accession>
<dbReference type="InterPro" id="IPR000485">
    <property type="entry name" value="AsnC-type_HTH_dom"/>
</dbReference>
<dbReference type="SUPFAM" id="SSF46785">
    <property type="entry name" value="Winged helix' DNA-binding domain"/>
    <property type="match status" value="1"/>
</dbReference>
<dbReference type="InterPro" id="IPR036388">
    <property type="entry name" value="WH-like_DNA-bd_sf"/>
</dbReference>
<dbReference type="GO" id="GO:0005829">
    <property type="term" value="C:cytosol"/>
    <property type="evidence" value="ECO:0007669"/>
    <property type="project" value="TreeGrafter"/>
</dbReference>